<gene>
    <name evidence="3" type="ORF">SAMN02745824_1738</name>
</gene>
<accession>A0A1N6D9U5</accession>
<dbReference type="SUPFAM" id="SSF53474">
    <property type="entry name" value="alpha/beta-Hydrolases"/>
    <property type="match status" value="1"/>
</dbReference>
<name>A0A1N6D9U5_9SPHN</name>
<dbReference type="EMBL" id="FSQW01000001">
    <property type="protein sequence ID" value="SIN67558.1"/>
    <property type="molecule type" value="Genomic_DNA"/>
</dbReference>
<dbReference type="InterPro" id="IPR051049">
    <property type="entry name" value="Dienelactone_hydrolase-like"/>
</dbReference>
<sequence length="231" mass="25005">MCHGQAVEAFPEPTTPTPFDQGVSGYRFGDSSGKSVAILPDIYGCNEFYQGLSAHLAQKGKQVYLVDTFAGLGDLSEQTREAAFARRNRVADKTFLDSFEDFCADVAIDGVIGFCLGGLYVFELARRGVRADLLGLYGFPQGLPNQDALPVPFEYLSDVEQPFSMLLGADDESVGKDNIGRLAEMTPNVPAMNLTIYEGVGHNFLPLLDSDQAELKAVAEDALRHIENVAG</sequence>
<organism evidence="3 4">
    <name type="scientific">Parasphingorhabdus marina DSM 22363</name>
    <dbReference type="NCBI Taxonomy" id="1123272"/>
    <lineage>
        <taxon>Bacteria</taxon>
        <taxon>Pseudomonadati</taxon>
        <taxon>Pseudomonadota</taxon>
        <taxon>Alphaproteobacteria</taxon>
        <taxon>Sphingomonadales</taxon>
        <taxon>Sphingomonadaceae</taxon>
        <taxon>Parasphingorhabdus</taxon>
    </lineage>
</organism>
<dbReference type="Gene3D" id="3.40.50.1820">
    <property type="entry name" value="alpha/beta hydrolase"/>
    <property type="match status" value="1"/>
</dbReference>
<dbReference type="AlphaFoldDB" id="A0A1N6D9U5"/>
<dbReference type="PANTHER" id="PTHR46623:SF6">
    <property type="entry name" value="ALPHA_BETA-HYDROLASES SUPERFAMILY PROTEIN"/>
    <property type="match status" value="1"/>
</dbReference>
<protein>
    <submittedName>
        <fullName evidence="3">Carboxymethylenebutenolidase</fullName>
    </submittedName>
</protein>
<dbReference type="OrthoDB" id="9787933at2"/>
<dbReference type="STRING" id="1123272.SAMN02745824_1738"/>
<dbReference type="GO" id="GO:0016787">
    <property type="term" value="F:hydrolase activity"/>
    <property type="evidence" value="ECO:0007669"/>
    <property type="project" value="InterPro"/>
</dbReference>
<dbReference type="Pfam" id="PF01738">
    <property type="entry name" value="DLH"/>
    <property type="match status" value="1"/>
</dbReference>
<dbReference type="RefSeq" id="WP_074204618.1">
    <property type="nucleotide sequence ID" value="NZ_FSQW01000001.1"/>
</dbReference>
<reference evidence="4" key="1">
    <citation type="submission" date="2016-11" db="EMBL/GenBank/DDBJ databases">
        <authorList>
            <person name="Varghese N."/>
            <person name="Submissions S."/>
        </authorList>
    </citation>
    <scope>NUCLEOTIDE SEQUENCE [LARGE SCALE GENOMIC DNA]</scope>
    <source>
        <strain evidence="4">DSM 22363</strain>
    </source>
</reference>
<evidence type="ECO:0000313" key="3">
    <source>
        <dbReference type="EMBL" id="SIN67558.1"/>
    </source>
</evidence>
<evidence type="ECO:0000259" key="2">
    <source>
        <dbReference type="Pfam" id="PF01738"/>
    </source>
</evidence>
<dbReference type="InterPro" id="IPR002925">
    <property type="entry name" value="Dienelactn_hydro"/>
</dbReference>
<dbReference type="InterPro" id="IPR029058">
    <property type="entry name" value="AB_hydrolase_fold"/>
</dbReference>
<evidence type="ECO:0000313" key="4">
    <source>
        <dbReference type="Proteomes" id="UP000185192"/>
    </source>
</evidence>
<dbReference type="PANTHER" id="PTHR46623">
    <property type="entry name" value="CARBOXYMETHYLENEBUTENOLIDASE-RELATED"/>
    <property type="match status" value="1"/>
</dbReference>
<feature type="domain" description="Dienelactone hydrolase" evidence="2">
    <location>
        <begin position="33"/>
        <end position="224"/>
    </location>
</feature>
<feature type="region of interest" description="Disordered" evidence="1">
    <location>
        <begin position="1"/>
        <end position="22"/>
    </location>
</feature>
<dbReference type="Proteomes" id="UP000185192">
    <property type="component" value="Unassembled WGS sequence"/>
</dbReference>
<evidence type="ECO:0000256" key="1">
    <source>
        <dbReference type="SAM" id="MobiDB-lite"/>
    </source>
</evidence>
<keyword evidence="4" id="KW-1185">Reference proteome</keyword>
<proteinExistence type="predicted"/>